<dbReference type="Proteomes" id="UP000546173">
    <property type="component" value="Unassembled WGS sequence"/>
</dbReference>
<organism evidence="6 7">
    <name type="scientific">Pseudomonas baltica</name>
    <dbReference type="NCBI Taxonomy" id="2762576"/>
    <lineage>
        <taxon>Bacteria</taxon>
        <taxon>Pseudomonadati</taxon>
        <taxon>Pseudomonadota</taxon>
        <taxon>Gammaproteobacteria</taxon>
        <taxon>Pseudomonadales</taxon>
        <taxon>Pseudomonadaceae</taxon>
        <taxon>Pseudomonas</taxon>
    </lineage>
</organism>
<name>A0A7X1KSH2_9PSED</name>
<comment type="similarity">
    <text evidence="1">Belongs to the LysR transcriptional regulatory family.</text>
</comment>
<dbReference type="InterPro" id="IPR036388">
    <property type="entry name" value="WH-like_DNA-bd_sf"/>
</dbReference>
<comment type="caution">
    <text evidence="6">The sequence shown here is derived from an EMBL/GenBank/DDBJ whole genome shotgun (WGS) entry which is preliminary data.</text>
</comment>
<dbReference type="PROSITE" id="PS50931">
    <property type="entry name" value="HTH_LYSR"/>
    <property type="match status" value="1"/>
</dbReference>
<evidence type="ECO:0000256" key="4">
    <source>
        <dbReference type="ARBA" id="ARBA00023163"/>
    </source>
</evidence>
<evidence type="ECO:0000256" key="1">
    <source>
        <dbReference type="ARBA" id="ARBA00009437"/>
    </source>
</evidence>
<dbReference type="EMBL" id="JACMYH010000001">
    <property type="protein sequence ID" value="MBC2677746.1"/>
    <property type="molecule type" value="Genomic_DNA"/>
</dbReference>
<evidence type="ECO:0000313" key="7">
    <source>
        <dbReference type="Proteomes" id="UP000546173"/>
    </source>
</evidence>
<dbReference type="AlphaFoldDB" id="A0A7X1KSH2"/>
<accession>A0A7X1KSH2</accession>
<proteinExistence type="inferred from homology"/>
<gene>
    <name evidence="6" type="ORF">H7993_05000</name>
</gene>
<keyword evidence="2" id="KW-0805">Transcription regulation</keyword>
<dbReference type="Pfam" id="PF03466">
    <property type="entry name" value="LysR_substrate"/>
    <property type="match status" value="1"/>
</dbReference>
<dbReference type="InterPro" id="IPR005119">
    <property type="entry name" value="LysR_subst-bd"/>
</dbReference>
<sequence>MKLDIEKLRVVAQVGRVGSMTAAARSLHLTPSAVSQTVQRVESVIGLPLFERRPHGMALTDAGERVMRRVNLIEAQMAQLETELRSVAEGRAGHLSLGVFPTLGSSLLPRIVMQFRARHPTITLDVRSTRLVALRQLIGSGELDLAITWTYPWLNEPGSTLQLRTDPTVVLLPAGHAMAQEAGPLNLAQLAKEAWVCRSDGHEITELLHRTAAQCKFTPRIALLANDYQETQAMVAAGLGVALAPKLSTTTCRADIVVRDLDDSVASRQLHLVQAPNRSSPAVEPMIELLRTLLSE</sequence>
<evidence type="ECO:0000256" key="2">
    <source>
        <dbReference type="ARBA" id="ARBA00023015"/>
    </source>
</evidence>
<evidence type="ECO:0000313" key="6">
    <source>
        <dbReference type="EMBL" id="MBC2677746.1"/>
    </source>
</evidence>
<keyword evidence="3" id="KW-0238">DNA-binding</keyword>
<protein>
    <submittedName>
        <fullName evidence="6">LysR family transcriptional regulator</fullName>
    </submittedName>
</protein>
<keyword evidence="7" id="KW-1185">Reference proteome</keyword>
<dbReference type="Gene3D" id="1.10.10.10">
    <property type="entry name" value="Winged helix-like DNA-binding domain superfamily/Winged helix DNA-binding domain"/>
    <property type="match status" value="1"/>
</dbReference>
<dbReference type="PRINTS" id="PR00039">
    <property type="entry name" value="HTHLYSR"/>
</dbReference>
<dbReference type="InterPro" id="IPR000847">
    <property type="entry name" value="LysR_HTH_N"/>
</dbReference>
<dbReference type="Gene3D" id="3.40.190.10">
    <property type="entry name" value="Periplasmic binding protein-like II"/>
    <property type="match status" value="2"/>
</dbReference>
<dbReference type="GO" id="GO:0003700">
    <property type="term" value="F:DNA-binding transcription factor activity"/>
    <property type="evidence" value="ECO:0007669"/>
    <property type="project" value="InterPro"/>
</dbReference>
<evidence type="ECO:0000259" key="5">
    <source>
        <dbReference type="PROSITE" id="PS50931"/>
    </source>
</evidence>
<evidence type="ECO:0000256" key="3">
    <source>
        <dbReference type="ARBA" id="ARBA00023125"/>
    </source>
</evidence>
<feature type="domain" description="HTH lysR-type" evidence="5">
    <location>
        <begin position="3"/>
        <end position="60"/>
    </location>
</feature>
<dbReference type="SUPFAM" id="SSF53850">
    <property type="entry name" value="Periplasmic binding protein-like II"/>
    <property type="match status" value="1"/>
</dbReference>
<dbReference type="PANTHER" id="PTHR30346:SF29">
    <property type="entry name" value="LYSR SUBSTRATE-BINDING"/>
    <property type="match status" value="1"/>
</dbReference>
<keyword evidence="4" id="KW-0804">Transcription</keyword>
<dbReference type="RefSeq" id="WP_122712926.1">
    <property type="nucleotide sequence ID" value="NZ_JACMYH010000001.1"/>
</dbReference>
<dbReference type="SUPFAM" id="SSF46785">
    <property type="entry name" value="Winged helix' DNA-binding domain"/>
    <property type="match status" value="1"/>
</dbReference>
<dbReference type="PANTHER" id="PTHR30346">
    <property type="entry name" value="TRANSCRIPTIONAL DUAL REGULATOR HCAR-RELATED"/>
    <property type="match status" value="1"/>
</dbReference>
<reference evidence="6 7" key="1">
    <citation type="submission" date="2020-08" db="EMBL/GenBank/DDBJ databases">
        <title>Pseudomonas sp. nov.</title>
        <authorList>
            <person name="Gieschler S."/>
            <person name="Fiedler G."/>
            <person name="Brinks E."/>
            <person name="Boehnlein C."/>
            <person name="Franz C.M.A.P."/>
            <person name="Kabisch J."/>
        </authorList>
    </citation>
    <scope>NUCLEOTIDE SEQUENCE [LARGE SCALE GENOMIC DNA]</scope>
    <source>
        <strain evidence="6 7">MBT-2</strain>
    </source>
</reference>
<dbReference type="Pfam" id="PF00126">
    <property type="entry name" value="HTH_1"/>
    <property type="match status" value="1"/>
</dbReference>
<dbReference type="GO" id="GO:0003677">
    <property type="term" value="F:DNA binding"/>
    <property type="evidence" value="ECO:0007669"/>
    <property type="project" value="UniProtKB-KW"/>
</dbReference>
<dbReference type="InterPro" id="IPR036390">
    <property type="entry name" value="WH_DNA-bd_sf"/>
</dbReference>
<dbReference type="GO" id="GO:0032993">
    <property type="term" value="C:protein-DNA complex"/>
    <property type="evidence" value="ECO:0007669"/>
    <property type="project" value="TreeGrafter"/>
</dbReference>